<sequence>MDTPPTQNSKIDARDLTIRSVRPADFEEIAALASLPGYRWGTLRLPYPSPEETRKWIESKTSVADASLVVVYDGKIVGNGGFGRYQGRRAHAAMLGMGIHDDYRGRGVGSHLLREILVLADDWHDLKRVELTVYTDNAPAIALYERNGFVIEGTHKAFAYREGAFVDAYAMARLKP</sequence>
<dbReference type="InterPro" id="IPR000182">
    <property type="entry name" value="GNAT_dom"/>
</dbReference>
<dbReference type="SUPFAM" id="SSF55729">
    <property type="entry name" value="Acyl-CoA N-acyltransferases (Nat)"/>
    <property type="match status" value="1"/>
</dbReference>
<accession>A0ABX0VDF6</accession>
<reference evidence="2 3" key="1">
    <citation type="submission" date="2020-03" db="EMBL/GenBank/DDBJ databases">
        <title>The genome sequence of Microvirga sp. c23x22.</title>
        <authorList>
            <person name="Zhang X."/>
        </authorList>
    </citation>
    <scope>NUCLEOTIDE SEQUENCE [LARGE SCALE GENOMIC DNA]</scope>
    <source>
        <strain evidence="3">c23x22</strain>
    </source>
</reference>
<comment type="caution">
    <text evidence="2">The sequence shown here is derived from an EMBL/GenBank/DDBJ whole genome shotgun (WGS) entry which is preliminary data.</text>
</comment>
<dbReference type="EMBL" id="JAATJS010000003">
    <property type="protein sequence ID" value="NIX76695.1"/>
    <property type="molecule type" value="Genomic_DNA"/>
</dbReference>
<dbReference type="Pfam" id="PF00583">
    <property type="entry name" value="Acetyltransf_1"/>
    <property type="match status" value="1"/>
</dbReference>
<dbReference type="CDD" id="cd04301">
    <property type="entry name" value="NAT_SF"/>
    <property type="match status" value="1"/>
</dbReference>
<protein>
    <submittedName>
        <fullName evidence="2">GNAT family N-acetyltransferase</fullName>
    </submittedName>
</protein>
<dbReference type="InterPro" id="IPR051531">
    <property type="entry name" value="N-acetyltransferase"/>
</dbReference>
<dbReference type="PANTHER" id="PTHR43792">
    <property type="entry name" value="GNAT FAMILY, PUTATIVE (AFU_ORTHOLOGUE AFUA_3G00765)-RELATED-RELATED"/>
    <property type="match status" value="1"/>
</dbReference>
<dbReference type="RefSeq" id="WP_167672614.1">
    <property type="nucleotide sequence ID" value="NZ_JAATJS010000003.1"/>
</dbReference>
<dbReference type="InterPro" id="IPR016181">
    <property type="entry name" value="Acyl_CoA_acyltransferase"/>
</dbReference>
<feature type="domain" description="N-acetyltransferase" evidence="1">
    <location>
        <begin position="16"/>
        <end position="176"/>
    </location>
</feature>
<organism evidence="2 3">
    <name type="scientific">Microvirga terricola</name>
    <dbReference type="NCBI Taxonomy" id="2719797"/>
    <lineage>
        <taxon>Bacteria</taxon>
        <taxon>Pseudomonadati</taxon>
        <taxon>Pseudomonadota</taxon>
        <taxon>Alphaproteobacteria</taxon>
        <taxon>Hyphomicrobiales</taxon>
        <taxon>Methylobacteriaceae</taxon>
        <taxon>Microvirga</taxon>
    </lineage>
</organism>
<gene>
    <name evidence="2" type="ORF">HB375_08720</name>
</gene>
<evidence type="ECO:0000313" key="2">
    <source>
        <dbReference type="EMBL" id="NIX76695.1"/>
    </source>
</evidence>
<dbReference type="Proteomes" id="UP000707352">
    <property type="component" value="Unassembled WGS sequence"/>
</dbReference>
<keyword evidence="3" id="KW-1185">Reference proteome</keyword>
<evidence type="ECO:0000259" key="1">
    <source>
        <dbReference type="PROSITE" id="PS51186"/>
    </source>
</evidence>
<evidence type="ECO:0000313" key="3">
    <source>
        <dbReference type="Proteomes" id="UP000707352"/>
    </source>
</evidence>
<dbReference type="Gene3D" id="3.40.630.30">
    <property type="match status" value="1"/>
</dbReference>
<dbReference type="PROSITE" id="PS51186">
    <property type="entry name" value="GNAT"/>
    <property type="match status" value="1"/>
</dbReference>
<name>A0ABX0VDF6_9HYPH</name>
<proteinExistence type="predicted"/>